<evidence type="ECO:0000256" key="5">
    <source>
        <dbReference type="PIRSR" id="PIRSR601019-1"/>
    </source>
</evidence>
<reference evidence="6" key="1">
    <citation type="submission" date="2019-08" db="EMBL/GenBank/DDBJ databases">
        <title>Reference gene set and small RNA set construction with multiple tissues from Davidia involucrata Baill.</title>
        <authorList>
            <person name="Yang H."/>
            <person name="Zhou C."/>
            <person name="Li G."/>
            <person name="Wang J."/>
            <person name="Gao P."/>
            <person name="Wang M."/>
            <person name="Wang R."/>
            <person name="Zhao Y."/>
        </authorList>
    </citation>
    <scope>NUCLEOTIDE SEQUENCE</scope>
    <source>
        <tissue evidence="6">Mixed with DoveR01_LX</tissue>
    </source>
</reference>
<keyword evidence="4" id="KW-0807">Transducer</keyword>
<dbReference type="GO" id="GO:0005737">
    <property type="term" value="C:cytoplasm"/>
    <property type="evidence" value="ECO:0007669"/>
    <property type="project" value="TreeGrafter"/>
</dbReference>
<dbReference type="GO" id="GO:0005525">
    <property type="term" value="F:GTP binding"/>
    <property type="evidence" value="ECO:0007669"/>
    <property type="project" value="UniProtKB-KW"/>
</dbReference>
<protein>
    <submittedName>
        <fullName evidence="6">Putative extra-large guanine nucleotide-binding protein 2-like</fullName>
    </submittedName>
</protein>
<accession>A0A5B6Z7Z4</accession>
<dbReference type="GO" id="GO:0003924">
    <property type="term" value="F:GTPase activity"/>
    <property type="evidence" value="ECO:0007669"/>
    <property type="project" value="InterPro"/>
</dbReference>
<keyword evidence="3 5" id="KW-0342">GTP-binding</keyword>
<dbReference type="InterPro" id="IPR027417">
    <property type="entry name" value="P-loop_NTPase"/>
</dbReference>
<dbReference type="InterPro" id="IPR001019">
    <property type="entry name" value="Gprotein_alpha_su"/>
</dbReference>
<gene>
    <name evidence="6" type="ORF">Din_008654</name>
</gene>
<dbReference type="Pfam" id="PF00503">
    <property type="entry name" value="G-alpha"/>
    <property type="match status" value="1"/>
</dbReference>
<dbReference type="GO" id="GO:0001664">
    <property type="term" value="F:G protein-coupled receptor binding"/>
    <property type="evidence" value="ECO:0007669"/>
    <property type="project" value="TreeGrafter"/>
</dbReference>
<dbReference type="PANTHER" id="PTHR10218:SF321">
    <property type="entry name" value="EXTRA-LARGE GUANINE NUCLEOTIDE-BINDING PROTEIN 2"/>
    <property type="match status" value="1"/>
</dbReference>
<dbReference type="SUPFAM" id="SSF52540">
    <property type="entry name" value="P-loop containing nucleoside triphosphate hydrolases"/>
    <property type="match status" value="1"/>
</dbReference>
<dbReference type="GO" id="GO:0046872">
    <property type="term" value="F:metal ion binding"/>
    <property type="evidence" value="ECO:0007669"/>
    <property type="project" value="UniProtKB-KW"/>
</dbReference>
<keyword evidence="2 5" id="KW-0547">Nucleotide-binding</keyword>
<sequence>MYSYHLLLFTCRYQLIRVHASSLGENCKWLEMFEDVDLILYCVALTDYDQFSDDANGVVTNKMLESKKLFESIVTHATFYQKDFLLILNKFDLLEEKIEQVPLTRCDWFHDFNPVISVNHNSSNPSLAQQAFHYIAVKFKRLFHSLTGRKLYVSLVTGLEPDSVDESFKYAREILKPNEEKSGDIMNEWSSCSIEECSSS</sequence>
<dbReference type="Gene3D" id="3.40.50.300">
    <property type="entry name" value="P-loop containing nucleotide triphosphate hydrolases"/>
    <property type="match status" value="1"/>
</dbReference>
<proteinExistence type="predicted"/>
<name>A0A5B6Z7Z4_DAVIN</name>
<dbReference type="AlphaFoldDB" id="A0A5B6Z7Z4"/>
<evidence type="ECO:0000256" key="4">
    <source>
        <dbReference type="ARBA" id="ARBA00023224"/>
    </source>
</evidence>
<keyword evidence="1" id="KW-0479">Metal-binding</keyword>
<dbReference type="GO" id="GO:0031683">
    <property type="term" value="F:G-protein beta/gamma-subunit complex binding"/>
    <property type="evidence" value="ECO:0007669"/>
    <property type="project" value="InterPro"/>
</dbReference>
<dbReference type="GO" id="GO:0007188">
    <property type="term" value="P:adenylate cyclase-modulating G protein-coupled receptor signaling pathway"/>
    <property type="evidence" value="ECO:0007669"/>
    <property type="project" value="TreeGrafter"/>
</dbReference>
<evidence type="ECO:0000313" key="6">
    <source>
        <dbReference type="EMBL" id="MPA39213.1"/>
    </source>
</evidence>
<organism evidence="6">
    <name type="scientific">Davidia involucrata</name>
    <name type="common">Dove tree</name>
    <dbReference type="NCBI Taxonomy" id="16924"/>
    <lineage>
        <taxon>Eukaryota</taxon>
        <taxon>Viridiplantae</taxon>
        <taxon>Streptophyta</taxon>
        <taxon>Embryophyta</taxon>
        <taxon>Tracheophyta</taxon>
        <taxon>Spermatophyta</taxon>
        <taxon>Magnoliopsida</taxon>
        <taxon>eudicotyledons</taxon>
        <taxon>Gunneridae</taxon>
        <taxon>Pentapetalae</taxon>
        <taxon>asterids</taxon>
        <taxon>Cornales</taxon>
        <taxon>Nyssaceae</taxon>
        <taxon>Davidia</taxon>
    </lineage>
</organism>
<feature type="binding site" evidence="5">
    <location>
        <begin position="89"/>
        <end position="92"/>
    </location>
    <ligand>
        <name>GTP</name>
        <dbReference type="ChEBI" id="CHEBI:37565"/>
    </ligand>
</feature>
<evidence type="ECO:0000256" key="1">
    <source>
        <dbReference type="ARBA" id="ARBA00022723"/>
    </source>
</evidence>
<dbReference type="PROSITE" id="PS51882">
    <property type="entry name" value="G_ALPHA"/>
    <property type="match status" value="1"/>
</dbReference>
<dbReference type="FunFam" id="3.40.50.300:FF:000692">
    <property type="entry name" value="Guanine nucleotide-binding protein subunit alpha"/>
    <property type="match status" value="1"/>
</dbReference>
<dbReference type="PANTHER" id="PTHR10218">
    <property type="entry name" value="GTP-BINDING PROTEIN ALPHA SUBUNIT"/>
    <property type="match status" value="1"/>
</dbReference>
<evidence type="ECO:0000256" key="2">
    <source>
        <dbReference type="ARBA" id="ARBA00022741"/>
    </source>
</evidence>
<evidence type="ECO:0000256" key="3">
    <source>
        <dbReference type="ARBA" id="ARBA00023134"/>
    </source>
</evidence>
<dbReference type="EMBL" id="GHES01008654">
    <property type="protein sequence ID" value="MPA39213.1"/>
    <property type="molecule type" value="Transcribed_RNA"/>
</dbReference>
<dbReference type="GO" id="GO:0005834">
    <property type="term" value="C:heterotrimeric G-protein complex"/>
    <property type="evidence" value="ECO:0007669"/>
    <property type="project" value="TreeGrafter"/>
</dbReference>